<evidence type="ECO:0000313" key="3">
    <source>
        <dbReference type="Proteomes" id="UP001458880"/>
    </source>
</evidence>
<dbReference type="Proteomes" id="UP001458880">
    <property type="component" value="Unassembled WGS sequence"/>
</dbReference>
<proteinExistence type="predicted"/>
<feature type="compositionally biased region" description="Acidic residues" evidence="1">
    <location>
        <begin position="89"/>
        <end position="99"/>
    </location>
</feature>
<accession>A0AAW1K1Q4</accession>
<gene>
    <name evidence="2" type="ORF">QE152_g25433</name>
</gene>
<reference evidence="2 3" key="1">
    <citation type="journal article" date="2024" name="BMC Genomics">
        <title>De novo assembly and annotation of Popillia japonica's genome with initial clues to its potential as an invasive pest.</title>
        <authorList>
            <person name="Cucini C."/>
            <person name="Boschi S."/>
            <person name="Funari R."/>
            <person name="Cardaioli E."/>
            <person name="Iannotti N."/>
            <person name="Marturano G."/>
            <person name="Paoli F."/>
            <person name="Bruttini M."/>
            <person name="Carapelli A."/>
            <person name="Frati F."/>
            <person name="Nardi F."/>
        </authorList>
    </citation>
    <scope>NUCLEOTIDE SEQUENCE [LARGE SCALE GENOMIC DNA]</scope>
    <source>
        <strain evidence="2">DMR45628</strain>
    </source>
</reference>
<organism evidence="2 3">
    <name type="scientific">Popillia japonica</name>
    <name type="common">Japanese beetle</name>
    <dbReference type="NCBI Taxonomy" id="7064"/>
    <lineage>
        <taxon>Eukaryota</taxon>
        <taxon>Metazoa</taxon>
        <taxon>Ecdysozoa</taxon>
        <taxon>Arthropoda</taxon>
        <taxon>Hexapoda</taxon>
        <taxon>Insecta</taxon>
        <taxon>Pterygota</taxon>
        <taxon>Neoptera</taxon>
        <taxon>Endopterygota</taxon>
        <taxon>Coleoptera</taxon>
        <taxon>Polyphaga</taxon>
        <taxon>Scarabaeiformia</taxon>
        <taxon>Scarabaeidae</taxon>
        <taxon>Rutelinae</taxon>
        <taxon>Popillia</taxon>
    </lineage>
</organism>
<dbReference type="EMBL" id="JASPKY010000279">
    <property type="protein sequence ID" value="KAK9711488.1"/>
    <property type="molecule type" value="Genomic_DNA"/>
</dbReference>
<feature type="region of interest" description="Disordered" evidence="1">
    <location>
        <begin position="38"/>
        <end position="62"/>
    </location>
</feature>
<feature type="compositionally biased region" description="Basic and acidic residues" evidence="1">
    <location>
        <begin position="79"/>
        <end position="88"/>
    </location>
</feature>
<name>A0AAW1K1Q4_POPJA</name>
<protein>
    <submittedName>
        <fullName evidence="2">Uncharacterized protein</fullName>
    </submittedName>
</protein>
<keyword evidence="3" id="KW-1185">Reference proteome</keyword>
<evidence type="ECO:0000313" key="2">
    <source>
        <dbReference type="EMBL" id="KAK9711488.1"/>
    </source>
</evidence>
<dbReference type="AlphaFoldDB" id="A0AAW1K1Q4"/>
<comment type="caution">
    <text evidence="2">The sequence shown here is derived from an EMBL/GenBank/DDBJ whole genome shotgun (WGS) entry which is preliminary data.</text>
</comment>
<evidence type="ECO:0000256" key="1">
    <source>
        <dbReference type="SAM" id="MobiDB-lite"/>
    </source>
</evidence>
<feature type="compositionally biased region" description="Acidic residues" evidence="1">
    <location>
        <begin position="40"/>
        <end position="55"/>
    </location>
</feature>
<sequence length="123" mass="13648">MDPSFYSTGGKGLSLAELLDEVEKDNFYDSIDMYVLPPQEGEDTNCDSGGSDDDHEGNVNHLGPKMLQTQCEVIVHSRNAVDTRNKPTEDDDFDTSDEEPLCKYVRSNLNNQASVRSTAKTNL</sequence>
<feature type="region of interest" description="Disordered" evidence="1">
    <location>
        <begin position="78"/>
        <end position="99"/>
    </location>
</feature>